<reference evidence="3 4" key="1">
    <citation type="journal article" date="2013" name="Genome Announc.">
        <title>Complete Genome Sequence of the Carbazole Degrader Pseudomonas resinovorans Strain CA10 (NBRC 106553).</title>
        <authorList>
            <person name="Shintani M."/>
            <person name="Hosoyama A."/>
            <person name="Ohji S."/>
            <person name="Tsuchikane K."/>
            <person name="Takarada H."/>
            <person name="Yamazoe A."/>
            <person name="Fujita N."/>
            <person name="Nojiri H."/>
        </authorList>
    </citation>
    <scope>NUCLEOTIDE SEQUENCE [LARGE SCALE GENOMIC DNA]</scope>
    <source>
        <strain evidence="3 4">NBRC 106553</strain>
    </source>
</reference>
<dbReference type="OrthoDB" id="6955242at2"/>
<keyword evidence="4" id="KW-1185">Reference proteome</keyword>
<dbReference type="Proteomes" id="UP000015503">
    <property type="component" value="Chromosome"/>
</dbReference>
<feature type="domain" description="Dimethylamine monooxygenase subunit DmmA-like C-terminal" evidence="2">
    <location>
        <begin position="119"/>
        <end position="162"/>
    </location>
</feature>
<gene>
    <name evidence="3" type="ORF">PCA10_14450</name>
</gene>
<dbReference type="STRING" id="1245471.PCA10_14450"/>
<dbReference type="KEGG" id="pre:PCA10_14450"/>
<dbReference type="eggNOG" id="ENOG502Z8T2">
    <property type="taxonomic scope" value="Bacteria"/>
</dbReference>
<dbReference type="InterPro" id="IPR048037">
    <property type="entry name" value="DmmA-like_C"/>
</dbReference>
<name>S6ADD4_METRE</name>
<dbReference type="HOGENOM" id="CLU_117628_0_0_6"/>
<evidence type="ECO:0000313" key="4">
    <source>
        <dbReference type="Proteomes" id="UP000015503"/>
    </source>
</evidence>
<dbReference type="EMBL" id="AP013068">
    <property type="protein sequence ID" value="BAN47177.1"/>
    <property type="molecule type" value="Genomic_DNA"/>
</dbReference>
<dbReference type="PATRIC" id="fig|1245471.3.peg.1464"/>
<protein>
    <recommendedName>
        <fullName evidence="2">Dimethylamine monooxygenase subunit DmmA-like C-terminal domain-containing protein</fullName>
    </recommendedName>
</protein>
<evidence type="ECO:0000313" key="3">
    <source>
        <dbReference type="EMBL" id="BAN47177.1"/>
    </source>
</evidence>
<feature type="region of interest" description="Disordered" evidence="1">
    <location>
        <begin position="1"/>
        <end position="24"/>
    </location>
</feature>
<organism evidence="3 4">
    <name type="scientific">Metapseudomonas resinovorans NBRC 106553</name>
    <dbReference type="NCBI Taxonomy" id="1245471"/>
    <lineage>
        <taxon>Bacteria</taxon>
        <taxon>Pseudomonadati</taxon>
        <taxon>Pseudomonadota</taxon>
        <taxon>Gammaproteobacteria</taxon>
        <taxon>Pseudomonadales</taxon>
        <taxon>Pseudomonadaceae</taxon>
        <taxon>Metapseudomonas</taxon>
    </lineage>
</organism>
<dbReference type="RefSeq" id="WP_016491379.1">
    <property type="nucleotide sequence ID" value="NC_021499.1"/>
</dbReference>
<evidence type="ECO:0000256" key="1">
    <source>
        <dbReference type="SAM" id="MobiDB-lite"/>
    </source>
</evidence>
<dbReference type="Pfam" id="PF22289">
    <property type="entry name" value="DmmA-like_C"/>
    <property type="match status" value="1"/>
</dbReference>
<accession>S6ADD4</accession>
<sequence length="175" mass="18601">MSSAPTDHPFSVPRYPSGQPCPEAPEHLLVTQGTEAALRGTLAAQLGAVPVSHLALPDFPHQAALQAALRARLDAAPAGLRLELHGDEAFIWPLHALARQAGLQADEILLHCDASGSRRVFCVHCANCQPAGASAHLTCAHCGVVLEVRRHFSQRLGAYLGVCADADQPYQEIQP</sequence>
<dbReference type="AlphaFoldDB" id="S6ADD4"/>
<dbReference type="NCBIfam" id="NF041259">
    <property type="entry name" value="mono_DmmA_fam"/>
    <property type="match status" value="1"/>
</dbReference>
<proteinExistence type="predicted"/>
<evidence type="ECO:0000259" key="2">
    <source>
        <dbReference type="Pfam" id="PF22289"/>
    </source>
</evidence>